<dbReference type="AlphaFoldDB" id="A0A8T1SUU4"/>
<feature type="transmembrane region" description="Helical" evidence="6">
    <location>
        <begin position="222"/>
        <end position="243"/>
    </location>
</feature>
<keyword evidence="3 6" id="KW-1133">Transmembrane helix</keyword>
<dbReference type="InterPro" id="IPR017452">
    <property type="entry name" value="GPCR_Rhodpsn_7TM"/>
</dbReference>
<dbReference type="PROSITE" id="PS50262">
    <property type="entry name" value="G_PROTEIN_RECEP_F1_2"/>
    <property type="match status" value="1"/>
</dbReference>
<feature type="transmembrane region" description="Helical" evidence="6">
    <location>
        <begin position="368"/>
        <end position="392"/>
    </location>
</feature>
<sequence>MRNAAGVQRRFPFSPQAVSQPTPCPRGAISPGAGRTARPDPGCDAGRAGALVSGGVLPEEGARGRVPARRAGAGQSRSGSCFCPVSSPPSLRHSPSSALLPLPRGSLAPAGRAGGARRHRGGGAERRPGAGLAGPGGGAGQGLPTGGQSSVPRGRGCRRPMALAAQAAGLNVNRLDGDWQEVYSAIQWIQFVMATLSVIGSSSIIAYAVFQNVVRSPEVRPLFYLSLSDLLLGMCWLIGALLYTTPTTNQDVVCYNLQTTGQIFYVASFLYTVNYTWHLYMDLKVKYNQNLYSMSPLVFDHANRIGRIATILSSLIPFLLMVPVFCLGNSSDCYQNFSQKHGCLLMHTETAMLTGQLQTHGGSVCSVIYFYGIGVFLVSFLISFIAIMVLLIQARALYKRFINSTGFLGDQQWAMIKIVEQRVVFYPIAFFCCWGPAVLLGIVKLTVSVNSRIYMALYILQALTAASQGLLNCIVYGWTQHMFRCMKRKACRDMDTQTPLLRSQKKYYASTFPTSTQAAAVATSTVL</sequence>
<dbReference type="PANTHER" id="PTHR23112">
    <property type="entry name" value="G PROTEIN-COUPLED RECEPTOR 157-RELATED"/>
    <property type="match status" value="1"/>
</dbReference>
<evidence type="ECO:0000256" key="1">
    <source>
        <dbReference type="ARBA" id="ARBA00004141"/>
    </source>
</evidence>
<dbReference type="SUPFAM" id="SSF81321">
    <property type="entry name" value="Family A G protein-coupled receptor-like"/>
    <property type="match status" value="1"/>
</dbReference>
<evidence type="ECO:0000313" key="8">
    <source>
        <dbReference type="EMBL" id="KAG6932976.1"/>
    </source>
</evidence>
<dbReference type="GO" id="GO:0007189">
    <property type="term" value="P:adenylate cyclase-activating G protein-coupled receptor signaling pathway"/>
    <property type="evidence" value="ECO:0007669"/>
    <property type="project" value="TreeGrafter"/>
</dbReference>
<dbReference type="InterPro" id="IPR022343">
    <property type="entry name" value="GCR1-cAMP_receptor"/>
</dbReference>
<gene>
    <name evidence="8" type="primary">TMEM116</name>
    <name evidence="8" type="ORF">G0U57_020225</name>
</gene>
<accession>A0A8T1SUU4</accession>
<feature type="transmembrane region" description="Helical" evidence="6">
    <location>
        <begin position="423"/>
        <end position="443"/>
    </location>
</feature>
<evidence type="ECO:0000256" key="6">
    <source>
        <dbReference type="SAM" id="Phobius"/>
    </source>
</evidence>
<dbReference type="Gene3D" id="1.20.1070.10">
    <property type="entry name" value="Rhodopsin 7-helix transmembrane proteins"/>
    <property type="match status" value="1"/>
</dbReference>
<feature type="region of interest" description="Disordered" evidence="5">
    <location>
        <begin position="1"/>
        <end position="41"/>
    </location>
</feature>
<evidence type="ECO:0000259" key="7">
    <source>
        <dbReference type="PROSITE" id="PS50262"/>
    </source>
</evidence>
<reference evidence="8 9" key="1">
    <citation type="journal article" date="2020" name="G3 (Bethesda)">
        <title>Draft Genome of the Common Snapping Turtle, Chelydra serpentina, a Model for Phenotypic Plasticity in Reptiles.</title>
        <authorList>
            <person name="Das D."/>
            <person name="Singh S.K."/>
            <person name="Bierstedt J."/>
            <person name="Erickson A."/>
            <person name="Galli G.L.J."/>
            <person name="Crossley D.A. 2nd"/>
            <person name="Rhen T."/>
        </authorList>
    </citation>
    <scope>NUCLEOTIDE SEQUENCE [LARGE SCALE GENOMIC DNA]</scope>
    <source>
        <strain evidence="8">KW</strain>
    </source>
</reference>
<protein>
    <submittedName>
        <fullName evidence="8">Transmembrane protein 116</fullName>
    </submittedName>
</protein>
<organism evidence="8 9">
    <name type="scientific">Chelydra serpentina</name>
    <name type="common">Snapping turtle</name>
    <name type="synonym">Testudo serpentina</name>
    <dbReference type="NCBI Taxonomy" id="8475"/>
    <lineage>
        <taxon>Eukaryota</taxon>
        <taxon>Metazoa</taxon>
        <taxon>Chordata</taxon>
        <taxon>Craniata</taxon>
        <taxon>Vertebrata</taxon>
        <taxon>Euteleostomi</taxon>
        <taxon>Archelosauria</taxon>
        <taxon>Testudinata</taxon>
        <taxon>Testudines</taxon>
        <taxon>Cryptodira</taxon>
        <taxon>Durocryptodira</taxon>
        <taxon>Americhelydia</taxon>
        <taxon>Chelydroidea</taxon>
        <taxon>Chelydridae</taxon>
        <taxon>Chelydra</taxon>
    </lineage>
</organism>
<evidence type="ECO:0000256" key="5">
    <source>
        <dbReference type="SAM" id="MobiDB-lite"/>
    </source>
</evidence>
<feature type="transmembrane region" description="Helical" evidence="6">
    <location>
        <begin position="455"/>
        <end position="479"/>
    </location>
</feature>
<dbReference type="PANTHER" id="PTHR23112:SF0">
    <property type="entry name" value="TRANSMEMBRANE PROTEIN 116"/>
    <property type="match status" value="1"/>
</dbReference>
<feature type="domain" description="G-protein coupled receptors family 1 profile" evidence="7">
    <location>
        <begin position="200"/>
        <end position="476"/>
    </location>
</feature>
<dbReference type="PRINTS" id="PR02001">
    <property type="entry name" value="GCR1CAMPR"/>
</dbReference>
<evidence type="ECO:0000256" key="3">
    <source>
        <dbReference type="ARBA" id="ARBA00022989"/>
    </source>
</evidence>
<dbReference type="OrthoDB" id="10070607at2759"/>
<dbReference type="EMBL" id="JAHGAV010000083">
    <property type="protein sequence ID" value="KAG6932976.1"/>
    <property type="molecule type" value="Genomic_DNA"/>
</dbReference>
<proteinExistence type="predicted"/>
<keyword evidence="4 6" id="KW-0472">Membrane</keyword>
<feature type="compositionally biased region" description="Gly residues" evidence="5">
    <location>
        <begin position="131"/>
        <end position="145"/>
    </location>
</feature>
<name>A0A8T1SUU4_CHESE</name>
<evidence type="ECO:0000256" key="4">
    <source>
        <dbReference type="ARBA" id="ARBA00023136"/>
    </source>
</evidence>
<feature type="region of interest" description="Disordered" evidence="5">
    <location>
        <begin position="58"/>
        <end position="155"/>
    </location>
</feature>
<evidence type="ECO:0000313" key="9">
    <source>
        <dbReference type="Proteomes" id="UP000765507"/>
    </source>
</evidence>
<dbReference type="GO" id="GO:0005886">
    <property type="term" value="C:plasma membrane"/>
    <property type="evidence" value="ECO:0007669"/>
    <property type="project" value="TreeGrafter"/>
</dbReference>
<feature type="compositionally biased region" description="Low complexity" evidence="5">
    <location>
        <begin position="84"/>
        <end position="111"/>
    </location>
</feature>
<keyword evidence="9" id="KW-1185">Reference proteome</keyword>
<comment type="caution">
    <text evidence="8">The sequence shown here is derived from an EMBL/GenBank/DDBJ whole genome shotgun (WGS) entry which is preliminary data.</text>
</comment>
<feature type="transmembrane region" description="Helical" evidence="6">
    <location>
        <begin position="304"/>
        <end position="325"/>
    </location>
</feature>
<dbReference type="GO" id="GO:0004930">
    <property type="term" value="F:G protein-coupled receptor activity"/>
    <property type="evidence" value="ECO:0007669"/>
    <property type="project" value="TreeGrafter"/>
</dbReference>
<feature type="transmembrane region" description="Helical" evidence="6">
    <location>
        <begin position="188"/>
        <end position="210"/>
    </location>
</feature>
<evidence type="ECO:0000256" key="2">
    <source>
        <dbReference type="ARBA" id="ARBA00022692"/>
    </source>
</evidence>
<keyword evidence="2 6" id="KW-0812">Transmembrane</keyword>
<dbReference type="Proteomes" id="UP000765507">
    <property type="component" value="Unassembled WGS sequence"/>
</dbReference>
<feature type="transmembrane region" description="Helical" evidence="6">
    <location>
        <begin position="263"/>
        <end position="283"/>
    </location>
</feature>
<comment type="subcellular location">
    <subcellularLocation>
        <location evidence="1">Membrane</location>
        <topology evidence="1">Multi-pass membrane protein</topology>
    </subcellularLocation>
</comment>